<dbReference type="Gene3D" id="1.10.260.40">
    <property type="entry name" value="lambda repressor-like DNA-binding domains"/>
    <property type="match status" value="1"/>
</dbReference>
<dbReference type="CDD" id="cd06267">
    <property type="entry name" value="PBP1_LacI_sugar_binding-like"/>
    <property type="match status" value="1"/>
</dbReference>
<evidence type="ECO:0000259" key="4">
    <source>
        <dbReference type="PROSITE" id="PS50932"/>
    </source>
</evidence>
<name>A0AAW5TPC3_STRAP</name>
<dbReference type="Proteomes" id="UP001208853">
    <property type="component" value="Unassembled WGS sequence"/>
</dbReference>
<dbReference type="EMBL" id="JAPAIK010000092">
    <property type="protein sequence ID" value="MCW1073137.1"/>
    <property type="molecule type" value="Genomic_DNA"/>
</dbReference>
<evidence type="ECO:0000313" key="6">
    <source>
        <dbReference type="EMBL" id="MCW1073137.1"/>
    </source>
</evidence>
<evidence type="ECO:0000256" key="3">
    <source>
        <dbReference type="ARBA" id="ARBA00023163"/>
    </source>
</evidence>
<keyword evidence="3" id="KW-0804">Transcription</keyword>
<comment type="caution">
    <text evidence="6">The sequence shown here is derived from an EMBL/GenBank/DDBJ whole genome shotgun (WGS) entry which is preliminary data.</text>
</comment>
<sequence length="333" mass="37451">MTTLRDIAKMAGVSTATVSRIINGKGEASEETIKKVMDLVEEYNYRPNRIAKSLSQKSSNTIAILISNLVNPFFAELVTKIDEVASEHQLQILICNTNDQRSKVEQAINTIIDYYALGVIVICSQVELKDLETLENAGIHTVTLDRATTEHPFSSITINQEKSFFEATDYLTKQSCQNLLLLSGPNNLEMTHHRVNGFFKAVANHQIKNHYILEGDFTTDGAYQLVLDFMKKHLYIDGIIAANDLMALGAMRACRELGRQIPSDVKIIGNDNLSLDNYLETPLTSISQRKELISQKVIEQLLEQRKTKKTSKKNHKLILEGKLIIRKSSQVND</sequence>
<dbReference type="InterPro" id="IPR000843">
    <property type="entry name" value="HTH_LacI"/>
</dbReference>
<dbReference type="InterPro" id="IPR001387">
    <property type="entry name" value="Cro/C1-type_HTH"/>
</dbReference>
<dbReference type="PROSITE" id="PS50943">
    <property type="entry name" value="HTH_CROC1"/>
    <property type="match status" value="1"/>
</dbReference>
<evidence type="ECO:0000256" key="2">
    <source>
        <dbReference type="ARBA" id="ARBA00023125"/>
    </source>
</evidence>
<keyword evidence="2" id="KW-0238">DNA-binding</keyword>
<evidence type="ECO:0000256" key="1">
    <source>
        <dbReference type="ARBA" id="ARBA00023015"/>
    </source>
</evidence>
<dbReference type="Pfam" id="PF00532">
    <property type="entry name" value="Peripla_BP_1"/>
    <property type="match status" value="1"/>
</dbReference>
<dbReference type="PRINTS" id="PR00036">
    <property type="entry name" value="HTHLACI"/>
</dbReference>
<dbReference type="PANTHER" id="PTHR30146">
    <property type="entry name" value="LACI-RELATED TRANSCRIPTIONAL REPRESSOR"/>
    <property type="match status" value="1"/>
</dbReference>
<gene>
    <name evidence="6" type="ORF">OJ930_09015</name>
</gene>
<dbReference type="CDD" id="cd01392">
    <property type="entry name" value="HTH_LacI"/>
    <property type="match status" value="1"/>
</dbReference>
<protein>
    <submittedName>
        <fullName evidence="6">LacI family transcriptional regulator</fullName>
    </submittedName>
</protein>
<dbReference type="GO" id="GO:0000976">
    <property type="term" value="F:transcription cis-regulatory region binding"/>
    <property type="evidence" value="ECO:0007669"/>
    <property type="project" value="TreeGrafter"/>
</dbReference>
<dbReference type="SUPFAM" id="SSF53822">
    <property type="entry name" value="Periplasmic binding protein-like I"/>
    <property type="match status" value="1"/>
</dbReference>
<evidence type="ECO:0000313" key="7">
    <source>
        <dbReference type="Proteomes" id="UP001208853"/>
    </source>
</evidence>
<dbReference type="Pfam" id="PF00356">
    <property type="entry name" value="LacI"/>
    <property type="match status" value="1"/>
</dbReference>
<proteinExistence type="predicted"/>
<dbReference type="SUPFAM" id="SSF47413">
    <property type="entry name" value="lambda repressor-like DNA-binding domains"/>
    <property type="match status" value="1"/>
</dbReference>
<dbReference type="GO" id="GO:0003700">
    <property type="term" value="F:DNA-binding transcription factor activity"/>
    <property type="evidence" value="ECO:0007669"/>
    <property type="project" value="TreeGrafter"/>
</dbReference>
<organism evidence="6 7">
    <name type="scientific">Streptococcus anginosus</name>
    <dbReference type="NCBI Taxonomy" id="1328"/>
    <lineage>
        <taxon>Bacteria</taxon>
        <taxon>Bacillati</taxon>
        <taxon>Bacillota</taxon>
        <taxon>Bacilli</taxon>
        <taxon>Lactobacillales</taxon>
        <taxon>Streptococcaceae</taxon>
        <taxon>Streptococcus</taxon>
        <taxon>Streptococcus anginosus group</taxon>
    </lineage>
</organism>
<accession>A0AAW5TPC3</accession>
<dbReference type="PANTHER" id="PTHR30146:SF109">
    <property type="entry name" value="HTH-TYPE TRANSCRIPTIONAL REGULATOR GALS"/>
    <property type="match status" value="1"/>
</dbReference>
<evidence type="ECO:0000259" key="5">
    <source>
        <dbReference type="PROSITE" id="PS50943"/>
    </source>
</evidence>
<dbReference type="InterPro" id="IPR028082">
    <property type="entry name" value="Peripla_BP_I"/>
</dbReference>
<dbReference type="InterPro" id="IPR010982">
    <property type="entry name" value="Lambda_DNA-bd_dom_sf"/>
</dbReference>
<feature type="domain" description="HTH lacI-type" evidence="4">
    <location>
        <begin position="2"/>
        <end position="56"/>
    </location>
</feature>
<dbReference type="PROSITE" id="PS50932">
    <property type="entry name" value="HTH_LACI_2"/>
    <property type="match status" value="1"/>
</dbReference>
<dbReference type="RefSeq" id="WP_070811225.1">
    <property type="nucleotide sequence ID" value="NZ_CP126961.1"/>
</dbReference>
<keyword evidence="1" id="KW-0805">Transcription regulation</keyword>
<feature type="domain" description="HTH cro/C1-type" evidence="5">
    <location>
        <begin position="3"/>
        <end position="39"/>
    </location>
</feature>
<dbReference type="PROSITE" id="PS00356">
    <property type="entry name" value="HTH_LACI_1"/>
    <property type="match status" value="1"/>
</dbReference>
<dbReference type="Gene3D" id="3.40.50.2300">
    <property type="match status" value="2"/>
</dbReference>
<dbReference type="InterPro" id="IPR001761">
    <property type="entry name" value="Peripla_BP/Lac1_sug-bd_dom"/>
</dbReference>
<dbReference type="AlphaFoldDB" id="A0AAW5TPC3"/>
<dbReference type="SMART" id="SM00354">
    <property type="entry name" value="HTH_LACI"/>
    <property type="match status" value="1"/>
</dbReference>
<reference evidence="6" key="1">
    <citation type="submission" date="2022-10" db="EMBL/GenBank/DDBJ databases">
        <title>Comparative genomic study of S. anginosus.</title>
        <authorList>
            <person name="Prasad A."/>
            <person name="Ene A."/>
            <person name="Jablonska S."/>
            <person name="Du J."/>
            <person name="Wolfe A.J."/>
            <person name="Putonti C."/>
        </authorList>
    </citation>
    <scope>NUCLEOTIDE SEQUENCE</scope>
    <source>
        <strain evidence="6">UMB6888</strain>
    </source>
</reference>